<dbReference type="EMBL" id="LFJN01000003">
    <property type="protein sequence ID" value="KPI44794.1"/>
    <property type="molecule type" value="Genomic_DNA"/>
</dbReference>
<feature type="signal peptide" evidence="3">
    <location>
        <begin position="1"/>
        <end position="17"/>
    </location>
</feature>
<comment type="caution">
    <text evidence="5">The sequence shown here is derived from an EMBL/GenBank/DDBJ whole genome shotgun (WGS) entry which is preliminary data.</text>
</comment>
<protein>
    <recommendedName>
        <fullName evidence="3">Carboxylic ester hydrolase</fullName>
        <ecNumber evidence="3">3.1.1.-</ecNumber>
    </recommendedName>
</protein>
<dbReference type="SUPFAM" id="SSF53474">
    <property type="entry name" value="alpha/beta-Hydrolases"/>
    <property type="match status" value="1"/>
</dbReference>
<feature type="domain" description="Carboxylesterase type B" evidence="4">
    <location>
        <begin position="103"/>
        <end position="514"/>
    </location>
</feature>
<evidence type="ECO:0000313" key="6">
    <source>
        <dbReference type="Proteomes" id="UP000038010"/>
    </source>
</evidence>
<dbReference type="STRING" id="1664694.A0A0N1P311"/>
<dbReference type="PROSITE" id="PS00122">
    <property type="entry name" value="CARBOXYLESTERASE_B_1"/>
    <property type="match status" value="1"/>
</dbReference>
<evidence type="ECO:0000256" key="3">
    <source>
        <dbReference type="RuleBase" id="RU361235"/>
    </source>
</evidence>
<dbReference type="RefSeq" id="XP_018004757.1">
    <property type="nucleotide sequence ID" value="XM_018149178.1"/>
</dbReference>
<feature type="chain" id="PRO_5005733029" description="Carboxylic ester hydrolase" evidence="3">
    <location>
        <begin position="18"/>
        <end position="544"/>
    </location>
</feature>
<feature type="domain" description="Carboxylesterase type B" evidence="4">
    <location>
        <begin position="31"/>
        <end position="92"/>
    </location>
</feature>
<dbReference type="InterPro" id="IPR002018">
    <property type="entry name" value="CarbesteraseB"/>
</dbReference>
<dbReference type="VEuPathDB" id="FungiDB:AB675_8709"/>
<dbReference type="PANTHER" id="PTHR43918:SF4">
    <property type="entry name" value="CARBOXYLIC ESTER HYDROLASE"/>
    <property type="match status" value="1"/>
</dbReference>
<organism evidence="5 6">
    <name type="scientific">Cyphellophora attinorum</name>
    <dbReference type="NCBI Taxonomy" id="1664694"/>
    <lineage>
        <taxon>Eukaryota</taxon>
        <taxon>Fungi</taxon>
        <taxon>Dikarya</taxon>
        <taxon>Ascomycota</taxon>
        <taxon>Pezizomycotina</taxon>
        <taxon>Eurotiomycetes</taxon>
        <taxon>Chaetothyriomycetidae</taxon>
        <taxon>Chaetothyriales</taxon>
        <taxon>Cyphellophoraceae</taxon>
        <taxon>Cyphellophora</taxon>
    </lineage>
</organism>
<evidence type="ECO:0000256" key="1">
    <source>
        <dbReference type="ARBA" id="ARBA00005964"/>
    </source>
</evidence>
<proteinExistence type="inferred from homology"/>
<keyword evidence="3" id="KW-0732">Signal</keyword>
<dbReference type="AlphaFoldDB" id="A0A0N1P311"/>
<keyword evidence="2 3" id="KW-0378">Hydrolase</keyword>
<dbReference type="OrthoDB" id="408631at2759"/>
<dbReference type="InterPro" id="IPR050654">
    <property type="entry name" value="AChE-related_enzymes"/>
</dbReference>
<evidence type="ECO:0000259" key="4">
    <source>
        <dbReference type="Pfam" id="PF00135"/>
    </source>
</evidence>
<keyword evidence="6" id="KW-1185">Reference proteome</keyword>
<evidence type="ECO:0000256" key="2">
    <source>
        <dbReference type="ARBA" id="ARBA00022801"/>
    </source>
</evidence>
<accession>A0A0N1P311</accession>
<dbReference type="GeneID" id="28741058"/>
<dbReference type="Gene3D" id="3.40.50.1820">
    <property type="entry name" value="alpha/beta hydrolase"/>
    <property type="match status" value="1"/>
</dbReference>
<dbReference type="Proteomes" id="UP000038010">
    <property type="component" value="Unassembled WGS sequence"/>
</dbReference>
<dbReference type="PANTHER" id="PTHR43918">
    <property type="entry name" value="ACETYLCHOLINESTERASE"/>
    <property type="match status" value="1"/>
</dbReference>
<name>A0A0N1P311_9EURO</name>
<dbReference type="InterPro" id="IPR019826">
    <property type="entry name" value="Carboxylesterase_B_AS"/>
</dbReference>
<dbReference type="GO" id="GO:0052689">
    <property type="term" value="F:carboxylic ester hydrolase activity"/>
    <property type="evidence" value="ECO:0007669"/>
    <property type="project" value="TreeGrafter"/>
</dbReference>
<dbReference type="EC" id="3.1.1.-" evidence="3"/>
<gene>
    <name evidence="5" type="ORF">AB675_8709</name>
</gene>
<evidence type="ECO:0000313" key="5">
    <source>
        <dbReference type="EMBL" id="KPI44794.1"/>
    </source>
</evidence>
<reference evidence="5 6" key="1">
    <citation type="submission" date="2015-06" db="EMBL/GenBank/DDBJ databases">
        <title>Draft genome of the ant-associated black yeast Phialophora attae CBS 131958.</title>
        <authorList>
            <person name="Moreno L.F."/>
            <person name="Stielow B.J."/>
            <person name="de Hoog S."/>
            <person name="Vicente V.A."/>
            <person name="Weiss V.A."/>
            <person name="de Vries M."/>
            <person name="Cruz L.M."/>
            <person name="Souza E.M."/>
        </authorList>
    </citation>
    <scope>NUCLEOTIDE SEQUENCE [LARGE SCALE GENOMIC DNA]</scope>
    <source>
        <strain evidence="5 6">CBS 131958</strain>
    </source>
</reference>
<sequence>MKAVQWMLTALVGTTSAAPASSHGDRQHDGPVAHVKNGTYVGRHLDSYNQDVFLGIPFAEPPVGDLRFSNPVHFDAHWTGVREVKEYGPACVGYGAAQIGYDVIWIFGGAFVQGSGVDRRYNMSFMVDRSVGIGQPIMAVTLNYRLGAWGFLGSEEVTASGQSNFGLRDQRLALAWIQENIAAFGGDPSKVTIFGQSAGAASVGFHLLAFDGRDDGLFRSAIMQSGGPLALSSLTSPTQAAYDNLTATIGCSSNGDSLACLKPTPYEVLNEAINSSALVRGAFGPKIDGDFIARYSSQQLADEAFVHVPIIIGANSDEGTAYAPLNLNTTADFIASLTSGDIPSDLAERLAELYPDDPTLPLELANLPNNFVPNASYGAYFRPAATYTGDRTFIAGRRLAAQTWAGAGLPVWSYRFNAIPAWANQMDGVAHFSEVAFSMYNIEGLGYEPVRKPPFEAKPESYTELAELMSGDWVSFVASTDPNAWHGRRFLSGGEVAWPAYATEDEGKVNYVYDANMTSFVEKDDWRRVGIDAILSASVDVYER</sequence>
<comment type="similarity">
    <text evidence="1 3">Belongs to the type-B carboxylesterase/lipase family.</text>
</comment>
<dbReference type="InterPro" id="IPR029058">
    <property type="entry name" value="AB_hydrolase_fold"/>
</dbReference>
<dbReference type="Pfam" id="PF00135">
    <property type="entry name" value="COesterase"/>
    <property type="match status" value="2"/>
</dbReference>